<name>A0A914MFH9_MELIC</name>
<evidence type="ECO:0000313" key="4">
    <source>
        <dbReference type="WBParaSite" id="Minc3s01402g23520"/>
    </source>
</evidence>
<dbReference type="PANTHER" id="PTHR22767">
    <property type="entry name" value="N-TERMINAL ACETYLTRANSFERASE-RELATED"/>
    <property type="match status" value="1"/>
</dbReference>
<dbReference type="WBParaSite" id="Minc3s01402g23520">
    <property type="protein sequence ID" value="Minc3s01402g23520"/>
    <property type="gene ID" value="Minc3s01402g23520"/>
</dbReference>
<evidence type="ECO:0000313" key="3">
    <source>
        <dbReference type="Proteomes" id="UP000887563"/>
    </source>
</evidence>
<evidence type="ECO:0000256" key="2">
    <source>
        <dbReference type="ARBA" id="ARBA00022803"/>
    </source>
</evidence>
<dbReference type="PANTHER" id="PTHR22767:SF3">
    <property type="entry name" value="N-ALPHA-ACETYLTRANSFERASE 25, NATB AUXILIARY SUBUNIT"/>
    <property type="match status" value="1"/>
</dbReference>
<sequence>MLCRLYGIFGCVERIKEMEKQIQLKFIQKDSLAFLRFFTPYHFGRFKEANIYYTDLGVMFDMNERETNECLVNAYKNNSFAQIQNLIEFSEKANNSIFSIGADILNRILTVCFTPLEEKSGGEEKLASILIGDEKSHPIDWDKLSDNRDFSVFPTIISDKLIKQLAEYSFTQMKNYFYLKNAIITAIGNIGNILLEDKIAKLELAMVECNSVLNNKEKDFEVGSLFRTVTRIFWR</sequence>
<proteinExistence type="inferred from homology"/>
<dbReference type="Proteomes" id="UP000887563">
    <property type="component" value="Unplaced"/>
</dbReference>
<organism evidence="3 4">
    <name type="scientific">Meloidogyne incognita</name>
    <name type="common">Southern root-knot nematode worm</name>
    <name type="synonym">Oxyuris incognita</name>
    <dbReference type="NCBI Taxonomy" id="6306"/>
    <lineage>
        <taxon>Eukaryota</taxon>
        <taxon>Metazoa</taxon>
        <taxon>Ecdysozoa</taxon>
        <taxon>Nematoda</taxon>
        <taxon>Chromadorea</taxon>
        <taxon>Rhabditida</taxon>
        <taxon>Tylenchina</taxon>
        <taxon>Tylenchomorpha</taxon>
        <taxon>Tylenchoidea</taxon>
        <taxon>Meloidogynidae</taxon>
        <taxon>Meloidogyninae</taxon>
        <taxon>Meloidogyne</taxon>
        <taxon>Meloidogyne incognita group</taxon>
    </lineage>
</organism>
<reference evidence="4" key="1">
    <citation type="submission" date="2022-11" db="UniProtKB">
        <authorList>
            <consortium name="WormBaseParasite"/>
        </authorList>
    </citation>
    <scope>IDENTIFICATION</scope>
</reference>
<comment type="similarity">
    <text evidence="1">Belongs to the MDM20/NAA25 family.</text>
</comment>
<protein>
    <submittedName>
        <fullName evidence="4">Uncharacterized protein</fullName>
    </submittedName>
</protein>
<dbReference type="AlphaFoldDB" id="A0A914MFH9"/>
<evidence type="ECO:0000256" key="1">
    <source>
        <dbReference type="ARBA" id="ARBA00006298"/>
    </source>
</evidence>
<dbReference type="Pfam" id="PF09797">
    <property type="entry name" value="NatB_MDM20"/>
    <property type="match status" value="1"/>
</dbReference>
<keyword evidence="2" id="KW-0802">TPR repeat</keyword>
<dbReference type="GO" id="GO:0031416">
    <property type="term" value="C:NatB complex"/>
    <property type="evidence" value="ECO:0007669"/>
    <property type="project" value="TreeGrafter"/>
</dbReference>
<accession>A0A914MFH9</accession>
<dbReference type="InterPro" id="IPR019183">
    <property type="entry name" value="NAA25_NatB_aux_su"/>
</dbReference>
<keyword evidence="3" id="KW-1185">Reference proteome</keyword>